<feature type="domain" description="DUF8009" evidence="1">
    <location>
        <begin position="3"/>
        <end position="137"/>
    </location>
</feature>
<comment type="caution">
    <text evidence="2">The sequence shown here is derived from an EMBL/GenBank/DDBJ whole genome shotgun (WGS) entry which is preliminary data.</text>
</comment>
<dbReference type="RefSeq" id="WP_124194693.1">
    <property type="nucleotide sequence ID" value="NZ_REGA01000003.1"/>
</dbReference>
<dbReference type="AlphaFoldDB" id="A0A3N6MI39"/>
<evidence type="ECO:0000313" key="2">
    <source>
        <dbReference type="EMBL" id="RQG96620.1"/>
    </source>
</evidence>
<reference evidence="2 3" key="1">
    <citation type="submission" date="2018-10" db="EMBL/GenBank/DDBJ databases">
        <title>Natrarchaeobius chitinivorans gen. nov., sp. nov., and Natrarchaeobius haloalkaliphilus sp. nov., alkaliphilic, chitin-utilizing haloarchaea from hypersaline alkaline lakes.</title>
        <authorList>
            <person name="Sorokin D.Y."/>
            <person name="Elcheninov A.G."/>
            <person name="Kostrikina N.A."/>
            <person name="Bale N.J."/>
            <person name="Sinninghe Damste J.S."/>
            <person name="Khijniak T.V."/>
            <person name="Kublanov I.V."/>
            <person name="Toshchakov S.V."/>
        </authorList>
    </citation>
    <scope>NUCLEOTIDE SEQUENCE [LARGE SCALE GENOMIC DNA]</scope>
    <source>
        <strain evidence="2 3">AArcht4T</strain>
    </source>
</reference>
<dbReference type="Pfam" id="PF26033">
    <property type="entry name" value="DUF8009"/>
    <property type="match status" value="1"/>
</dbReference>
<gene>
    <name evidence="2" type="ORF">EA473_05795</name>
</gene>
<dbReference type="Proteomes" id="UP000282323">
    <property type="component" value="Unassembled WGS sequence"/>
</dbReference>
<protein>
    <recommendedName>
        <fullName evidence="1">DUF8009 domain-containing protein</fullName>
    </recommendedName>
</protein>
<evidence type="ECO:0000313" key="3">
    <source>
        <dbReference type="Proteomes" id="UP000282323"/>
    </source>
</evidence>
<organism evidence="2 3">
    <name type="scientific">Natrarchaeobius chitinivorans</name>
    <dbReference type="NCBI Taxonomy" id="1679083"/>
    <lineage>
        <taxon>Archaea</taxon>
        <taxon>Methanobacteriati</taxon>
        <taxon>Methanobacteriota</taxon>
        <taxon>Stenosarchaea group</taxon>
        <taxon>Halobacteria</taxon>
        <taxon>Halobacteriales</taxon>
        <taxon>Natrialbaceae</taxon>
        <taxon>Natrarchaeobius</taxon>
    </lineage>
</organism>
<evidence type="ECO:0000259" key="1">
    <source>
        <dbReference type="Pfam" id="PF26033"/>
    </source>
</evidence>
<keyword evidence="3" id="KW-1185">Reference proteome</keyword>
<proteinExistence type="predicted"/>
<dbReference type="InterPro" id="IPR058322">
    <property type="entry name" value="DUF8009"/>
</dbReference>
<sequence length="138" mass="15640">MTEDDDPTSIRSLAVSAEDVVDAYAYSRENPGDAVLRVTPPFHGRMRARIHVYRIDDAQLTDAIHVSPDAIIEDDATTAYPEFVDDHGEGDQVDTETIRTRHAEAIESWRVRARNAIVDEVELETDDGRHRVEIKRLE</sequence>
<dbReference type="EMBL" id="REGA01000003">
    <property type="protein sequence ID" value="RQG96620.1"/>
    <property type="molecule type" value="Genomic_DNA"/>
</dbReference>
<name>A0A3N6MI39_NATCH</name>
<accession>A0A3N6MI39</accession>
<dbReference type="OrthoDB" id="199191at2157"/>